<dbReference type="KEGG" id="orb:IPMB12_00215"/>
<evidence type="ECO:0000313" key="2">
    <source>
        <dbReference type="Proteomes" id="UP000501168"/>
    </source>
</evidence>
<accession>A0A6G9I9I6</accession>
<name>A0A6G9I9I6_9GAMM</name>
<dbReference type="RefSeq" id="WP_166913793.1">
    <property type="nucleotide sequence ID" value="NZ_CP050253.1"/>
</dbReference>
<evidence type="ECO:0000313" key="1">
    <source>
        <dbReference type="EMBL" id="QIQ20240.1"/>
    </source>
</evidence>
<gene>
    <name evidence="1" type="ORF">IPMB12_00215</name>
</gene>
<dbReference type="Proteomes" id="UP000501168">
    <property type="component" value="Chromosome"/>
</dbReference>
<reference evidence="1 2" key="1">
    <citation type="submission" date="2020-03" db="EMBL/GenBank/DDBJ databases">
        <title>Complete genome sequence of Orbus sp. IPMB12 (BCRC 80908).</title>
        <authorList>
            <person name="Lo W.-S."/>
            <person name="Chang T.-H."/>
            <person name="Kuo C.-H."/>
        </authorList>
    </citation>
    <scope>NUCLEOTIDE SEQUENCE [LARGE SCALE GENOMIC DNA]</scope>
    <source>
        <strain evidence="1 2">IPMB12</strain>
    </source>
</reference>
<dbReference type="InParanoid" id="A0A6G9I9I6"/>
<proteinExistence type="predicted"/>
<dbReference type="InterPro" id="IPR007438">
    <property type="entry name" value="DUF488"/>
</dbReference>
<organism evidence="1 2">
    <name type="scientific">Zophobihabitans entericus</name>
    <dbReference type="NCBI Taxonomy" id="1635327"/>
    <lineage>
        <taxon>Bacteria</taxon>
        <taxon>Pseudomonadati</taxon>
        <taxon>Pseudomonadota</taxon>
        <taxon>Gammaproteobacteria</taxon>
        <taxon>Orbales</taxon>
        <taxon>Orbaceae</taxon>
        <taxon>Zophobihabitans</taxon>
    </lineage>
</organism>
<keyword evidence="2" id="KW-1185">Reference proteome</keyword>
<protein>
    <submittedName>
        <fullName evidence="1">DUF488 domain-containing protein</fullName>
    </submittedName>
</protein>
<dbReference type="PANTHER" id="PTHR39337">
    <property type="entry name" value="BLR5642 PROTEIN"/>
    <property type="match status" value="1"/>
</dbReference>
<dbReference type="Pfam" id="PF04343">
    <property type="entry name" value="DUF488"/>
    <property type="match status" value="1"/>
</dbReference>
<sequence>MTKEIVANIYTIGFTKKSAQTFFNFIKLSNVATVLDVRLNNISQLAGFAKKDDLQFFLKELCNTNYMHLPELAPTKEILNPYQKGDISWLAYEDKFLNLMAQRNVEKSISSKILENSCLLCSEHEPHFCHRRLVVDYLNEHSNLKLNVRHLY</sequence>
<dbReference type="PANTHER" id="PTHR39337:SF1">
    <property type="entry name" value="BLR5642 PROTEIN"/>
    <property type="match status" value="1"/>
</dbReference>
<dbReference type="EMBL" id="CP050253">
    <property type="protein sequence ID" value="QIQ20240.1"/>
    <property type="molecule type" value="Genomic_DNA"/>
</dbReference>
<dbReference type="AlphaFoldDB" id="A0A6G9I9I6"/>